<evidence type="ECO:0000313" key="9">
    <source>
        <dbReference type="EMBL" id="WCO66611.1"/>
    </source>
</evidence>
<reference evidence="9" key="1">
    <citation type="submission" date="2023-01" db="EMBL/GenBank/DDBJ databases">
        <title>The diversity of Class Acidimicrobiia in South China Sea sediment environments and the proposal of Iamia marina sp. nov., a novel species of the genus Iamia.</title>
        <authorList>
            <person name="He Y."/>
            <person name="Tian X."/>
        </authorList>
    </citation>
    <scope>NUCLEOTIDE SEQUENCE</scope>
    <source>
        <strain evidence="9">DSM 19957</strain>
    </source>
</reference>
<evidence type="ECO:0000256" key="4">
    <source>
        <dbReference type="ARBA" id="ARBA00022801"/>
    </source>
</evidence>
<dbReference type="Pfam" id="PF00293">
    <property type="entry name" value="NUDIX"/>
    <property type="match status" value="1"/>
</dbReference>
<proteinExistence type="predicted"/>
<evidence type="ECO:0000256" key="2">
    <source>
        <dbReference type="ARBA" id="ARBA00001946"/>
    </source>
</evidence>
<organism evidence="9 10">
    <name type="scientific">Iamia majanohamensis</name>
    <dbReference type="NCBI Taxonomy" id="467976"/>
    <lineage>
        <taxon>Bacteria</taxon>
        <taxon>Bacillati</taxon>
        <taxon>Actinomycetota</taxon>
        <taxon>Acidimicrobiia</taxon>
        <taxon>Acidimicrobiales</taxon>
        <taxon>Iamiaceae</taxon>
        <taxon>Iamia</taxon>
    </lineage>
</organism>
<evidence type="ECO:0000313" key="10">
    <source>
        <dbReference type="Proteomes" id="UP001216390"/>
    </source>
</evidence>
<dbReference type="InterPro" id="IPR015797">
    <property type="entry name" value="NUDIX_hydrolase-like_dom_sf"/>
</dbReference>
<dbReference type="PANTHER" id="PTHR12992:SF11">
    <property type="entry name" value="MITOCHONDRIAL COENZYME A DIPHOSPHATASE NUDT8"/>
    <property type="match status" value="1"/>
</dbReference>
<dbReference type="KEGG" id="ima:PO878_19110"/>
<comment type="cofactor">
    <cofactor evidence="2">
        <name>Mg(2+)</name>
        <dbReference type="ChEBI" id="CHEBI:18420"/>
    </cofactor>
</comment>
<keyword evidence="4" id="KW-0378">Hydrolase</keyword>
<dbReference type="AlphaFoldDB" id="A0AAE9YEY5"/>
<protein>
    <submittedName>
        <fullName evidence="9">CoA pyrophosphatase</fullName>
    </submittedName>
</protein>
<dbReference type="GO" id="GO:0046872">
    <property type="term" value="F:metal ion binding"/>
    <property type="evidence" value="ECO:0007669"/>
    <property type="project" value="UniProtKB-KW"/>
</dbReference>
<comment type="cofactor">
    <cofactor evidence="1">
        <name>Mn(2+)</name>
        <dbReference type="ChEBI" id="CHEBI:29035"/>
    </cofactor>
</comment>
<evidence type="ECO:0000256" key="7">
    <source>
        <dbReference type="SAM" id="MobiDB-lite"/>
    </source>
</evidence>
<keyword evidence="6" id="KW-0464">Manganese</keyword>
<dbReference type="GO" id="GO:0010945">
    <property type="term" value="F:coenzyme A diphosphatase activity"/>
    <property type="evidence" value="ECO:0007669"/>
    <property type="project" value="InterPro"/>
</dbReference>
<dbReference type="Gene3D" id="3.90.79.10">
    <property type="entry name" value="Nucleoside Triphosphate Pyrophosphohydrolase"/>
    <property type="match status" value="1"/>
</dbReference>
<dbReference type="CDD" id="cd03426">
    <property type="entry name" value="NUDIX_CoAse_Nudt7"/>
    <property type="match status" value="1"/>
</dbReference>
<feature type="domain" description="Nudix hydrolase" evidence="8">
    <location>
        <begin position="95"/>
        <end position="234"/>
    </location>
</feature>
<gene>
    <name evidence="9" type="ORF">PO878_19110</name>
</gene>
<evidence type="ECO:0000256" key="6">
    <source>
        <dbReference type="ARBA" id="ARBA00023211"/>
    </source>
</evidence>
<name>A0AAE9YEY5_9ACTN</name>
<evidence type="ECO:0000256" key="3">
    <source>
        <dbReference type="ARBA" id="ARBA00022723"/>
    </source>
</evidence>
<keyword evidence="5" id="KW-0460">Magnesium</keyword>
<evidence type="ECO:0000259" key="8">
    <source>
        <dbReference type="PROSITE" id="PS51462"/>
    </source>
</evidence>
<evidence type="ECO:0000256" key="5">
    <source>
        <dbReference type="ARBA" id="ARBA00022842"/>
    </source>
</evidence>
<dbReference type="Proteomes" id="UP001216390">
    <property type="component" value="Chromosome"/>
</dbReference>
<feature type="region of interest" description="Disordered" evidence="7">
    <location>
        <begin position="1"/>
        <end position="44"/>
    </location>
</feature>
<sequence length="268" mass="28262">MTPPPDPATEAADPTPRRGGPQRIPVPEGGSRPGAGAPWADLADDLRRPTLADVRAALAAAGPAVESPVERGGFEAAASIPASVRRLMPAGDRPPVPSAVLAPLYERDGEAWVVLTRRGLAMRAHAGEISFPGGRREPGDRDLVHTALRESEEEIGLDPGSVEIIGELDHLATITSGSFIIPWVGALPEPPDVRPRSVEVDGVIEVALSELMLPGVFREEVWDLGGIHRPIVFFDLVGDTVWGATAAMLRQLLGLVTGTVARGELGHD</sequence>
<dbReference type="InterPro" id="IPR000086">
    <property type="entry name" value="NUDIX_hydrolase_dom"/>
</dbReference>
<accession>A0AAE9YEY5</accession>
<keyword evidence="10" id="KW-1185">Reference proteome</keyword>
<dbReference type="EMBL" id="CP116942">
    <property type="protein sequence ID" value="WCO66611.1"/>
    <property type="molecule type" value="Genomic_DNA"/>
</dbReference>
<dbReference type="InterPro" id="IPR045121">
    <property type="entry name" value="CoAse"/>
</dbReference>
<keyword evidence="3" id="KW-0479">Metal-binding</keyword>
<evidence type="ECO:0000256" key="1">
    <source>
        <dbReference type="ARBA" id="ARBA00001936"/>
    </source>
</evidence>
<dbReference type="PROSITE" id="PS51462">
    <property type="entry name" value="NUDIX"/>
    <property type="match status" value="1"/>
</dbReference>
<dbReference type="RefSeq" id="WP_272736134.1">
    <property type="nucleotide sequence ID" value="NZ_CP116942.1"/>
</dbReference>
<dbReference type="PANTHER" id="PTHR12992">
    <property type="entry name" value="NUDIX HYDROLASE"/>
    <property type="match status" value="1"/>
</dbReference>
<dbReference type="SUPFAM" id="SSF55811">
    <property type="entry name" value="Nudix"/>
    <property type="match status" value="1"/>
</dbReference>